<dbReference type="Pfam" id="PF04714">
    <property type="entry name" value="BCL_N"/>
    <property type="match status" value="1"/>
</dbReference>
<dbReference type="InterPro" id="IPR006804">
    <property type="entry name" value="BCL7"/>
</dbReference>
<comment type="similarity">
    <text evidence="1">Belongs to the BCL7 family.</text>
</comment>
<dbReference type="PANTHER" id="PTHR12767:SF10">
    <property type="entry name" value="B-CELL CLL_LYMPHOMA 7 PROTEIN FAMILY MEMBER C"/>
    <property type="match status" value="1"/>
</dbReference>
<evidence type="ECO:0008006" key="5">
    <source>
        <dbReference type="Google" id="ProtNLM"/>
    </source>
</evidence>
<organism evidence="3 4">
    <name type="scientific">Bos mutus grunniens</name>
    <name type="common">Wild yak</name>
    <name type="synonym">Bos grunniens</name>
    <dbReference type="NCBI Taxonomy" id="30521"/>
    <lineage>
        <taxon>Eukaryota</taxon>
        <taxon>Metazoa</taxon>
        <taxon>Chordata</taxon>
        <taxon>Craniata</taxon>
        <taxon>Vertebrata</taxon>
        <taxon>Euteleostomi</taxon>
        <taxon>Mammalia</taxon>
        <taxon>Eutheria</taxon>
        <taxon>Laurasiatheria</taxon>
        <taxon>Artiodactyla</taxon>
        <taxon>Ruminantia</taxon>
        <taxon>Pecora</taxon>
        <taxon>Bovidae</taxon>
        <taxon>Bovinae</taxon>
        <taxon>Bos</taxon>
    </lineage>
</organism>
<dbReference type="PANTHER" id="PTHR12767">
    <property type="entry name" value="BCL7 RELATED"/>
    <property type="match status" value="1"/>
</dbReference>
<evidence type="ECO:0000256" key="2">
    <source>
        <dbReference type="SAM" id="MobiDB-lite"/>
    </source>
</evidence>
<sequence>NSLEPDSLARETHTHSVPGTSPRAAVSHGTLTLSRPLAPTWLERTAAAPPRASSRPAAPNLPLGGRQGALRVRVPRGGGPGGAGPADFRPGLWPPAPPGRSGDGPGRGAAAGSGAGTRGGVGGAREGATNSRRDDGLRERRPGLAPSLSPPDGRRPSRGLGLGPSLASMAGRTVRAETRSRAKDDIKKVMATIEKVRRWEKRWVTVGDTSLRIFKWVPVVDPQEEVSKSPPSPHPRPRPFFCVTSGKPLPTLASTSSLHSELKCRSTDRC</sequence>
<accession>A0A8B9YZ14</accession>
<evidence type="ECO:0000313" key="4">
    <source>
        <dbReference type="Proteomes" id="UP000694520"/>
    </source>
</evidence>
<name>A0A8B9YZ14_BOSMU</name>
<reference evidence="3" key="3">
    <citation type="submission" date="2025-09" db="UniProtKB">
        <authorList>
            <consortium name="Ensembl"/>
        </authorList>
    </citation>
    <scope>IDENTIFICATION</scope>
</reference>
<feature type="compositionally biased region" description="Basic and acidic residues" evidence="2">
    <location>
        <begin position="131"/>
        <end position="142"/>
    </location>
</feature>
<dbReference type="GO" id="GO:0016514">
    <property type="term" value="C:SWI/SNF complex"/>
    <property type="evidence" value="ECO:0007669"/>
    <property type="project" value="UniProtKB-ARBA"/>
</dbReference>
<evidence type="ECO:0000256" key="1">
    <source>
        <dbReference type="ARBA" id="ARBA00010326"/>
    </source>
</evidence>
<feature type="compositionally biased region" description="Gly residues" evidence="2">
    <location>
        <begin position="101"/>
        <end position="125"/>
    </location>
</feature>
<evidence type="ECO:0000313" key="3">
    <source>
        <dbReference type="Ensembl" id="ENSBGRP00000040085.1"/>
    </source>
</evidence>
<dbReference type="Ensembl" id="ENSBGRT00000046485.1">
    <property type="protein sequence ID" value="ENSBGRP00000040085.1"/>
    <property type="gene ID" value="ENSBGRG00000025129.1"/>
</dbReference>
<protein>
    <recommendedName>
        <fullName evidence="5">BAF chromatin remodeling complex subunit BCL7C</fullName>
    </recommendedName>
</protein>
<dbReference type="AlphaFoldDB" id="A0A8B9YZ14"/>
<keyword evidence="4" id="KW-1185">Reference proteome</keyword>
<feature type="region of interest" description="Disordered" evidence="2">
    <location>
        <begin position="1"/>
        <end position="181"/>
    </location>
</feature>
<dbReference type="GeneTree" id="ENSGT00390000002172"/>
<feature type="compositionally biased region" description="Low complexity" evidence="2">
    <location>
        <begin position="46"/>
        <end position="58"/>
    </location>
</feature>
<reference evidence="3" key="2">
    <citation type="submission" date="2025-08" db="UniProtKB">
        <authorList>
            <consortium name="Ensembl"/>
        </authorList>
    </citation>
    <scope>IDENTIFICATION</scope>
</reference>
<reference evidence="3" key="1">
    <citation type="submission" date="2019-05" db="EMBL/GenBank/DDBJ databases">
        <authorList>
            <person name="Zhang S."/>
            <person name="Liu J."/>
        </authorList>
    </citation>
    <scope>NUCLEOTIDE SEQUENCE [LARGE SCALE GENOMIC DNA]</scope>
</reference>
<proteinExistence type="inferred from homology"/>
<dbReference type="Proteomes" id="UP000694520">
    <property type="component" value="Chromosome 26"/>
</dbReference>